<evidence type="ECO:0000313" key="2">
    <source>
        <dbReference type="Proteomes" id="UP000051445"/>
    </source>
</evidence>
<accession>A0A0R1PFP3</accession>
<evidence type="ECO:0000313" key="1">
    <source>
        <dbReference type="EMBL" id="KRL27859.1"/>
    </source>
</evidence>
<dbReference type="AlphaFoldDB" id="A0A0R1PFP3"/>
<comment type="caution">
    <text evidence="1">The sequence shown here is derived from an EMBL/GenBank/DDBJ whole genome shotgun (WGS) entry which is preliminary data.</text>
</comment>
<organism evidence="1 2">
    <name type="scientific">Limosilactobacillus frumenti DSM 13145</name>
    <dbReference type="NCBI Taxonomy" id="1423746"/>
    <lineage>
        <taxon>Bacteria</taxon>
        <taxon>Bacillati</taxon>
        <taxon>Bacillota</taxon>
        <taxon>Bacilli</taxon>
        <taxon>Lactobacillales</taxon>
        <taxon>Lactobacillaceae</taxon>
        <taxon>Limosilactobacillus</taxon>
    </lineage>
</organism>
<dbReference type="EMBL" id="AZER01000014">
    <property type="protein sequence ID" value="KRL27859.1"/>
    <property type="molecule type" value="Genomic_DNA"/>
</dbReference>
<gene>
    <name evidence="1" type="ORF">FD27_GL000601</name>
</gene>
<dbReference type="SUPFAM" id="SSF55811">
    <property type="entry name" value="Nudix"/>
    <property type="match status" value="1"/>
</dbReference>
<proteinExistence type="predicted"/>
<keyword evidence="2" id="KW-1185">Reference proteome</keyword>
<protein>
    <submittedName>
        <fullName evidence="1">Uncharacterized protein</fullName>
    </submittedName>
</protein>
<reference evidence="1 2" key="1">
    <citation type="journal article" date="2015" name="Genome Announc.">
        <title>Expanding the biotechnology potential of lactobacilli through comparative genomics of 213 strains and associated genera.</title>
        <authorList>
            <person name="Sun Z."/>
            <person name="Harris H.M."/>
            <person name="McCann A."/>
            <person name="Guo C."/>
            <person name="Argimon S."/>
            <person name="Zhang W."/>
            <person name="Yang X."/>
            <person name="Jeffery I.B."/>
            <person name="Cooney J.C."/>
            <person name="Kagawa T.F."/>
            <person name="Liu W."/>
            <person name="Song Y."/>
            <person name="Salvetti E."/>
            <person name="Wrobel A."/>
            <person name="Rasinkangas P."/>
            <person name="Parkhill J."/>
            <person name="Rea M.C."/>
            <person name="O'Sullivan O."/>
            <person name="Ritari J."/>
            <person name="Douillard F.P."/>
            <person name="Paul Ross R."/>
            <person name="Yang R."/>
            <person name="Briner A.E."/>
            <person name="Felis G.E."/>
            <person name="de Vos W.M."/>
            <person name="Barrangou R."/>
            <person name="Klaenhammer T.R."/>
            <person name="Caufield P.W."/>
            <person name="Cui Y."/>
            <person name="Zhang H."/>
            <person name="O'Toole P.W."/>
        </authorList>
    </citation>
    <scope>NUCLEOTIDE SEQUENCE [LARGE SCALE GENOMIC DNA]</scope>
    <source>
        <strain evidence="1 2">DSM 13145</strain>
    </source>
</reference>
<dbReference type="Proteomes" id="UP000051445">
    <property type="component" value="Unassembled WGS sequence"/>
</dbReference>
<dbReference type="InterPro" id="IPR015797">
    <property type="entry name" value="NUDIX_hydrolase-like_dom_sf"/>
</dbReference>
<dbReference type="Gene3D" id="3.90.79.10">
    <property type="entry name" value="Nucleoside Triphosphate Pyrophosphohydrolase"/>
    <property type="match status" value="1"/>
</dbReference>
<name>A0A0R1PFP3_9LACO</name>
<dbReference type="STRING" id="1423746.FD27_GL000601"/>
<sequence>MEYGESFVDTLKREFKEDGGFEVTPIKLLQLMDQDFYTYPNGDKVQPINAFFLVKLANHKHFATKPTETNETKFWSLDQQPPHFFNGQHEEMWQILRKELDK</sequence>